<dbReference type="PROSITE" id="PS50222">
    <property type="entry name" value="EF_HAND_2"/>
    <property type="match status" value="1"/>
</dbReference>
<dbReference type="InterPro" id="IPR037608">
    <property type="entry name" value="STIM1/2"/>
</dbReference>
<dbReference type="Proteomes" id="UP001190700">
    <property type="component" value="Unassembled WGS sequence"/>
</dbReference>
<dbReference type="Gene3D" id="2.60.40.10">
    <property type="entry name" value="Immunoglobulins"/>
    <property type="match status" value="1"/>
</dbReference>
<proteinExistence type="predicted"/>
<dbReference type="Gene3D" id="1.10.150.50">
    <property type="entry name" value="Transcription Factor, Ets-1"/>
    <property type="match status" value="1"/>
</dbReference>
<dbReference type="InterPro" id="IPR003961">
    <property type="entry name" value="FN3_dom"/>
</dbReference>
<dbReference type="PANTHER" id="PTHR15136:SF13">
    <property type="entry name" value="SAM DOMAIN-CONTAINING PROTEIN"/>
    <property type="match status" value="1"/>
</dbReference>
<evidence type="ECO:0000259" key="3">
    <source>
        <dbReference type="PROSITE" id="PS50222"/>
    </source>
</evidence>
<dbReference type="SUPFAM" id="SSF49265">
    <property type="entry name" value="Fibronectin type III"/>
    <property type="match status" value="1"/>
</dbReference>
<feature type="domain" description="EF-hand" evidence="3">
    <location>
        <begin position="55"/>
        <end position="90"/>
    </location>
</feature>
<keyword evidence="6" id="KW-1185">Reference proteome</keyword>
<dbReference type="GO" id="GO:0002115">
    <property type="term" value="P:store-operated calcium entry"/>
    <property type="evidence" value="ECO:0007669"/>
    <property type="project" value="TreeGrafter"/>
</dbReference>
<feature type="domain" description="SAM" evidence="2">
    <location>
        <begin position="131"/>
        <end position="192"/>
    </location>
</feature>
<dbReference type="CDD" id="cd00063">
    <property type="entry name" value="FN3"/>
    <property type="match status" value="1"/>
</dbReference>
<organism evidence="5 6">
    <name type="scientific">Cymbomonas tetramitiformis</name>
    <dbReference type="NCBI Taxonomy" id="36881"/>
    <lineage>
        <taxon>Eukaryota</taxon>
        <taxon>Viridiplantae</taxon>
        <taxon>Chlorophyta</taxon>
        <taxon>Pyramimonadophyceae</taxon>
        <taxon>Pyramimonadales</taxon>
        <taxon>Pyramimonadaceae</taxon>
        <taxon>Cymbomonas</taxon>
    </lineage>
</organism>
<dbReference type="PANTHER" id="PTHR15136">
    <property type="entry name" value="STROMAL INTERACTION MOLECULE HOMOLOG"/>
    <property type="match status" value="1"/>
</dbReference>
<evidence type="ECO:0000259" key="4">
    <source>
        <dbReference type="PROSITE" id="PS50853"/>
    </source>
</evidence>
<sequence>MELPSGANRILRHTSSQIVSSKQYPIYYFLIFIVASSHLCAQSIESGEDSFNQETQQAGISVFFDLVDKDGDGQIEPEEASKFFEEVGGTDFDTAHEIEASVDLFLGAVDGSDIGGTIDEDELEAHLNDIMTCDEVVRWVTHGLQLPQYAEAFRANAITALDFPMLLTTSAMDEELGVKSKLHRKQLTRSMKKKISGQGVVPGQPEQLSCEGLSPTSIAVLWHMPANLGRPRAHGYELERKSLRAPKWQPISHGPASHEELQDSYIDETAFSGEVYSYRLLIWGQTGHGDYAYVEGCTTNADMVPTTPGAPEPNATHEVYALHVDMEMARTAVVWVTIIGLAMYSIYETHRGHFRPRVRTPLASPSTPGAASMEPHGGSMEVSTAAEAWNKIHSSEGSHIRFRGDPTLQSSRPRIHTLHTSVERPAVQTVSVAGEGLPEGVGFGSGDFALEEIEPEGFDSPMRNDSSGISLQENEESLLTMKPSASMSSLGDRSGDSSADEEGNVTTSRDRKGRRCCAYPGCERRWDGWYKVSSIKMKFMKHCCGKCQFKFCHKHTRISPHGNHGRCGSSCEAVYCWCHECFNNIEDDDFKARLEKGNKLIHPQDSADLSTSDRAKMRWQQVSAVTQVRKASKVNLVGISASKSSPMISATKPPLPARSRS</sequence>
<dbReference type="Gene3D" id="1.10.238.10">
    <property type="entry name" value="EF-hand"/>
    <property type="match status" value="1"/>
</dbReference>
<reference evidence="5 6" key="1">
    <citation type="journal article" date="2015" name="Genome Biol. Evol.">
        <title>Comparative Genomics of a Bacterivorous Green Alga Reveals Evolutionary Causalities and Consequences of Phago-Mixotrophic Mode of Nutrition.</title>
        <authorList>
            <person name="Burns J.A."/>
            <person name="Paasch A."/>
            <person name="Narechania A."/>
            <person name="Kim E."/>
        </authorList>
    </citation>
    <scope>NUCLEOTIDE SEQUENCE [LARGE SCALE GENOMIC DNA]</scope>
    <source>
        <strain evidence="5 6">PLY_AMNH</strain>
    </source>
</reference>
<dbReference type="PROSITE" id="PS50105">
    <property type="entry name" value="SAM_DOMAIN"/>
    <property type="match status" value="1"/>
</dbReference>
<accession>A0AAE0CDC6</accession>
<dbReference type="EMBL" id="LGRX02025063">
    <property type="protein sequence ID" value="KAK3252991.1"/>
    <property type="molecule type" value="Genomic_DNA"/>
</dbReference>
<evidence type="ECO:0000259" key="2">
    <source>
        <dbReference type="PROSITE" id="PS50105"/>
    </source>
</evidence>
<dbReference type="GO" id="GO:0006874">
    <property type="term" value="P:intracellular calcium ion homeostasis"/>
    <property type="evidence" value="ECO:0007669"/>
    <property type="project" value="TreeGrafter"/>
</dbReference>
<dbReference type="InterPro" id="IPR002048">
    <property type="entry name" value="EF_hand_dom"/>
</dbReference>
<dbReference type="InterPro" id="IPR036116">
    <property type="entry name" value="FN3_sf"/>
</dbReference>
<dbReference type="PROSITE" id="PS50853">
    <property type="entry name" value="FN3"/>
    <property type="match status" value="1"/>
</dbReference>
<dbReference type="GO" id="GO:0005783">
    <property type="term" value="C:endoplasmic reticulum"/>
    <property type="evidence" value="ECO:0007669"/>
    <property type="project" value="TreeGrafter"/>
</dbReference>
<dbReference type="GO" id="GO:0005509">
    <property type="term" value="F:calcium ion binding"/>
    <property type="evidence" value="ECO:0007669"/>
    <property type="project" value="InterPro"/>
</dbReference>
<dbReference type="SUPFAM" id="SSF47473">
    <property type="entry name" value="EF-hand"/>
    <property type="match status" value="1"/>
</dbReference>
<evidence type="ECO:0000256" key="1">
    <source>
        <dbReference type="SAM" id="MobiDB-lite"/>
    </source>
</evidence>
<dbReference type="FunFam" id="1.10.150.50:FF:000074">
    <property type="entry name" value="Stromal interaction molecule"/>
    <property type="match status" value="1"/>
</dbReference>
<evidence type="ECO:0000313" key="6">
    <source>
        <dbReference type="Proteomes" id="UP001190700"/>
    </source>
</evidence>
<name>A0AAE0CDC6_9CHLO</name>
<dbReference type="GO" id="GO:0005246">
    <property type="term" value="F:calcium channel regulator activity"/>
    <property type="evidence" value="ECO:0007669"/>
    <property type="project" value="InterPro"/>
</dbReference>
<gene>
    <name evidence="5" type="ORF">CYMTET_37732</name>
</gene>
<comment type="caution">
    <text evidence="5">The sequence shown here is derived from an EMBL/GenBank/DDBJ whole genome shotgun (WGS) entry which is preliminary data.</text>
</comment>
<dbReference type="AlphaFoldDB" id="A0AAE0CDC6"/>
<dbReference type="InterPro" id="IPR013761">
    <property type="entry name" value="SAM/pointed_sf"/>
</dbReference>
<dbReference type="Pfam" id="PF07647">
    <property type="entry name" value="SAM_2"/>
    <property type="match status" value="1"/>
</dbReference>
<protein>
    <submittedName>
        <fullName evidence="5">Uncharacterized protein</fullName>
    </submittedName>
</protein>
<dbReference type="InterPro" id="IPR011992">
    <property type="entry name" value="EF-hand-dom_pair"/>
</dbReference>
<dbReference type="InterPro" id="IPR013783">
    <property type="entry name" value="Ig-like_fold"/>
</dbReference>
<dbReference type="InterPro" id="IPR001660">
    <property type="entry name" value="SAM"/>
</dbReference>
<feature type="region of interest" description="Disordered" evidence="1">
    <location>
        <begin position="359"/>
        <end position="379"/>
    </location>
</feature>
<feature type="domain" description="Fibronectin type-III" evidence="4">
    <location>
        <begin position="204"/>
        <end position="302"/>
    </location>
</feature>
<evidence type="ECO:0000313" key="5">
    <source>
        <dbReference type="EMBL" id="KAK3252991.1"/>
    </source>
</evidence>
<dbReference type="GO" id="GO:0005886">
    <property type="term" value="C:plasma membrane"/>
    <property type="evidence" value="ECO:0007669"/>
    <property type="project" value="TreeGrafter"/>
</dbReference>
<feature type="region of interest" description="Disordered" evidence="1">
    <location>
        <begin position="483"/>
        <end position="507"/>
    </location>
</feature>
<dbReference type="SUPFAM" id="SSF47769">
    <property type="entry name" value="SAM/Pointed domain"/>
    <property type="match status" value="1"/>
</dbReference>
<dbReference type="CDD" id="cd00051">
    <property type="entry name" value="EFh"/>
    <property type="match status" value="1"/>
</dbReference>